<keyword evidence="1" id="KW-0813">Transport</keyword>
<evidence type="ECO:0000313" key="5">
    <source>
        <dbReference type="EMBL" id="OGK39998.1"/>
    </source>
</evidence>
<protein>
    <recommendedName>
        <fullName evidence="4">ABC transporter domain-containing protein</fullName>
    </recommendedName>
</protein>
<dbReference type="InterPro" id="IPR003439">
    <property type="entry name" value="ABC_transporter-like_ATP-bd"/>
</dbReference>
<dbReference type="GO" id="GO:0005524">
    <property type="term" value="F:ATP binding"/>
    <property type="evidence" value="ECO:0007669"/>
    <property type="project" value="UniProtKB-KW"/>
</dbReference>
<accession>A0A1F7I9F2</accession>
<dbReference type="Gene3D" id="3.40.50.300">
    <property type="entry name" value="P-loop containing nucleotide triphosphate hydrolases"/>
    <property type="match status" value="1"/>
</dbReference>
<name>A0A1F7I9F2_9BACT</name>
<dbReference type="InterPro" id="IPR027417">
    <property type="entry name" value="P-loop_NTPase"/>
</dbReference>
<evidence type="ECO:0000256" key="2">
    <source>
        <dbReference type="ARBA" id="ARBA00022741"/>
    </source>
</evidence>
<sequence length="325" mass="37332">MISVKNLTKVYRTVKHTKGVAGFFKNIFPREYKTNLAVSDLSFEIPQGELVGFLGPNGAGKTTTMKMLAGILYPTKGEVNVLDFTPFEKKQEFLKQIAFIMGQRNQLLWELPAIDTFKLNKEIYEIPDAEFNATLEELTELLDAKEIIYQPTKTLSLGQRMKMELIASLIHRPKVLFLDEPTIGLDVVAQKTIRDFIKDYQRIFGATILLTSHYMEDVRELCKRVMIIDHGKIIYDGPLDKLIKKYATRKTIEVIVEQMPDVKKIGKLGDNVEIDFPRLVFKVKRSEIPETIAIITKNLEFVDINIFEEKIEDIVRKIFNEGKPS</sequence>
<evidence type="ECO:0000313" key="6">
    <source>
        <dbReference type="Proteomes" id="UP000179024"/>
    </source>
</evidence>
<dbReference type="InterPro" id="IPR003593">
    <property type="entry name" value="AAA+_ATPase"/>
</dbReference>
<proteinExistence type="predicted"/>
<dbReference type="PANTHER" id="PTHR42711:SF4">
    <property type="entry name" value="ABC TRANSPORTER RELATED"/>
    <property type="match status" value="1"/>
</dbReference>
<keyword evidence="2" id="KW-0547">Nucleotide-binding</keyword>
<dbReference type="PANTHER" id="PTHR42711">
    <property type="entry name" value="ABC TRANSPORTER ATP-BINDING PROTEIN"/>
    <property type="match status" value="1"/>
</dbReference>
<dbReference type="Proteomes" id="UP000179024">
    <property type="component" value="Unassembled WGS sequence"/>
</dbReference>
<evidence type="ECO:0000259" key="4">
    <source>
        <dbReference type="PROSITE" id="PS50893"/>
    </source>
</evidence>
<dbReference type="EMBL" id="MGAE01000008">
    <property type="protein sequence ID" value="OGK39998.1"/>
    <property type="molecule type" value="Genomic_DNA"/>
</dbReference>
<dbReference type="SUPFAM" id="SSF52540">
    <property type="entry name" value="P-loop containing nucleoside triphosphate hydrolases"/>
    <property type="match status" value="1"/>
</dbReference>
<dbReference type="AlphaFoldDB" id="A0A1F7I9F2"/>
<dbReference type="PROSITE" id="PS00211">
    <property type="entry name" value="ABC_TRANSPORTER_1"/>
    <property type="match status" value="1"/>
</dbReference>
<dbReference type="InterPro" id="IPR017871">
    <property type="entry name" value="ABC_transporter-like_CS"/>
</dbReference>
<evidence type="ECO:0000256" key="3">
    <source>
        <dbReference type="ARBA" id="ARBA00022840"/>
    </source>
</evidence>
<gene>
    <name evidence="5" type="ORF">A3F34_02375</name>
</gene>
<dbReference type="GO" id="GO:0016887">
    <property type="term" value="F:ATP hydrolysis activity"/>
    <property type="evidence" value="ECO:0007669"/>
    <property type="project" value="InterPro"/>
</dbReference>
<dbReference type="InterPro" id="IPR050763">
    <property type="entry name" value="ABC_transporter_ATP-binding"/>
</dbReference>
<keyword evidence="3" id="KW-0067">ATP-binding</keyword>
<evidence type="ECO:0000256" key="1">
    <source>
        <dbReference type="ARBA" id="ARBA00022448"/>
    </source>
</evidence>
<organism evidence="5 6">
    <name type="scientific">Candidatus Roizmanbacteria bacterium RIFCSPHIGHO2_12_FULL_44_10</name>
    <dbReference type="NCBI Taxonomy" id="1802054"/>
    <lineage>
        <taxon>Bacteria</taxon>
        <taxon>Candidatus Roizmaniibacteriota</taxon>
    </lineage>
</organism>
<dbReference type="Pfam" id="PF00005">
    <property type="entry name" value="ABC_tran"/>
    <property type="match status" value="1"/>
</dbReference>
<reference evidence="5 6" key="1">
    <citation type="journal article" date="2016" name="Nat. Commun.">
        <title>Thousands of microbial genomes shed light on interconnected biogeochemical processes in an aquifer system.</title>
        <authorList>
            <person name="Anantharaman K."/>
            <person name="Brown C.T."/>
            <person name="Hug L.A."/>
            <person name="Sharon I."/>
            <person name="Castelle C.J."/>
            <person name="Probst A.J."/>
            <person name="Thomas B.C."/>
            <person name="Singh A."/>
            <person name="Wilkins M.J."/>
            <person name="Karaoz U."/>
            <person name="Brodie E.L."/>
            <person name="Williams K.H."/>
            <person name="Hubbard S.S."/>
            <person name="Banfield J.F."/>
        </authorList>
    </citation>
    <scope>NUCLEOTIDE SEQUENCE [LARGE SCALE GENOMIC DNA]</scope>
</reference>
<dbReference type="PROSITE" id="PS50893">
    <property type="entry name" value="ABC_TRANSPORTER_2"/>
    <property type="match status" value="1"/>
</dbReference>
<comment type="caution">
    <text evidence="5">The sequence shown here is derived from an EMBL/GenBank/DDBJ whole genome shotgun (WGS) entry which is preliminary data.</text>
</comment>
<feature type="domain" description="ABC transporter" evidence="4">
    <location>
        <begin position="2"/>
        <end position="255"/>
    </location>
</feature>
<dbReference type="SMART" id="SM00382">
    <property type="entry name" value="AAA"/>
    <property type="match status" value="1"/>
</dbReference>